<dbReference type="Proteomes" id="UP001457282">
    <property type="component" value="Unassembled WGS sequence"/>
</dbReference>
<sequence>MKIFHRFRKIIMRLLFSIPSSPSSSSSSATQQGMTAKKRNSCDRFEPPKTSCSSYYSSHSHYNEAIADCIEFFNKSSQDDHEIILDDPDQSGCHMV</sequence>
<feature type="compositionally biased region" description="Low complexity" evidence="1">
    <location>
        <begin position="18"/>
        <end position="28"/>
    </location>
</feature>
<evidence type="ECO:0000256" key="1">
    <source>
        <dbReference type="SAM" id="MobiDB-lite"/>
    </source>
</evidence>
<accession>A0AAW1YFL9</accession>
<evidence type="ECO:0000313" key="3">
    <source>
        <dbReference type="Proteomes" id="UP001457282"/>
    </source>
</evidence>
<dbReference type="PANTHER" id="PTHR35111">
    <property type="entry name" value="F10A5.9-RELATED"/>
    <property type="match status" value="1"/>
</dbReference>
<organism evidence="2 3">
    <name type="scientific">Rubus argutus</name>
    <name type="common">Southern blackberry</name>
    <dbReference type="NCBI Taxonomy" id="59490"/>
    <lineage>
        <taxon>Eukaryota</taxon>
        <taxon>Viridiplantae</taxon>
        <taxon>Streptophyta</taxon>
        <taxon>Embryophyta</taxon>
        <taxon>Tracheophyta</taxon>
        <taxon>Spermatophyta</taxon>
        <taxon>Magnoliopsida</taxon>
        <taxon>eudicotyledons</taxon>
        <taxon>Gunneridae</taxon>
        <taxon>Pentapetalae</taxon>
        <taxon>rosids</taxon>
        <taxon>fabids</taxon>
        <taxon>Rosales</taxon>
        <taxon>Rosaceae</taxon>
        <taxon>Rosoideae</taxon>
        <taxon>Rosoideae incertae sedis</taxon>
        <taxon>Rubus</taxon>
    </lineage>
</organism>
<gene>
    <name evidence="2" type="ORF">M0R45_012383</name>
</gene>
<comment type="caution">
    <text evidence="2">The sequence shown here is derived from an EMBL/GenBank/DDBJ whole genome shotgun (WGS) entry which is preliminary data.</text>
</comment>
<feature type="region of interest" description="Disordered" evidence="1">
    <location>
        <begin position="18"/>
        <end position="51"/>
    </location>
</feature>
<keyword evidence="3" id="KW-1185">Reference proteome</keyword>
<proteinExistence type="predicted"/>
<protein>
    <submittedName>
        <fullName evidence="2">Uncharacterized protein</fullName>
    </submittedName>
</protein>
<evidence type="ECO:0000313" key="2">
    <source>
        <dbReference type="EMBL" id="KAK9946946.1"/>
    </source>
</evidence>
<dbReference type="AlphaFoldDB" id="A0AAW1YFL9"/>
<dbReference type="EMBL" id="JBEDUW010000002">
    <property type="protein sequence ID" value="KAK9946946.1"/>
    <property type="molecule type" value="Genomic_DNA"/>
</dbReference>
<dbReference type="PANTHER" id="PTHR35111:SF5">
    <property type="entry name" value="F10A5.9"/>
    <property type="match status" value="1"/>
</dbReference>
<reference evidence="2 3" key="1">
    <citation type="journal article" date="2023" name="G3 (Bethesda)">
        <title>A chromosome-length genome assembly and annotation of blackberry (Rubus argutus, cv. 'Hillquist').</title>
        <authorList>
            <person name="Bruna T."/>
            <person name="Aryal R."/>
            <person name="Dudchenko O."/>
            <person name="Sargent D.J."/>
            <person name="Mead D."/>
            <person name="Buti M."/>
            <person name="Cavallini A."/>
            <person name="Hytonen T."/>
            <person name="Andres J."/>
            <person name="Pham M."/>
            <person name="Weisz D."/>
            <person name="Mascagni F."/>
            <person name="Usai G."/>
            <person name="Natali L."/>
            <person name="Bassil N."/>
            <person name="Fernandez G.E."/>
            <person name="Lomsadze A."/>
            <person name="Armour M."/>
            <person name="Olukolu B."/>
            <person name="Poorten T."/>
            <person name="Britton C."/>
            <person name="Davik J."/>
            <person name="Ashrafi H."/>
            <person name="Aiden E.L."/>
            <person name="Borodovsky M."/>
            <person name="Worthington M."/>
        </authorList>
    </citation>
    <scope>NUCLEOTIDE SEQUENCE [LARGE SCALE GENOMIC DNA]</scope>
    <source>
        <strain evidence="2">PI 553951</strain>
    </source>
</reference>
<name>A0AAW1YFL9_RUBAR</name>